<comment type="caution">
    <text evidence="3">The sequence shown here is derived from an EMBL/GenBank/DDBJ whole genome shotgun (WGS) entry which is preliminary data.</text>
</comment>
<keyword evidence="2" id="KW-1133">Transmembrane helix</keyword>
<reference evidence="3" key="1">
    <citation type="journal article" date="2014" name="Front. Microbiol.">
        <title>High frequency of phylogenetically diverse reductive dehalogenase-homologous genes in deep subseafloor sedimentary metagenomes.</title>
        <authorList>
            <person name="Kawai M."/>
            <person name="Futagami T."/>
            <person name="Toyoda A."/>
            <person name="Takaki Y."/>
            <person name="Nishi S."/>
            <person name="Hori S."/>
            <person name="Arai W."/>
            <person name="Tsubouchi T."/>
            <person name="Morono Y."/>
            <person name="Uchiyama I."/>
            <person name="Ito T."/>
            <person name="Fujiyama A."/>
            <person name="Inagaki F."/>
            <person name="Takami H."/>
        </authorList>
    </citation>
    <scope>NUCLEOTIDE SEQUENCE</scope>
    <source>
        <strain evidence="3">Expedition CK06-06</strain>
    </source>
</reference>
<feature type="compositionally biased region" description="Polar residues" evidence="1">
    <location>
        <begin position="1"/>
        <end position="11"/>
    </location>
</feature>
<sequence>SSIAIPSQPINHSYDGKDLGSSITGVDGDYLKEVSIPEAGTWTIKSEFPGTEALQASRSQADAVVAATLIETALLIAGPLATGIALFVYGAI</sequence>
<gene>
    <name evidence="3" type="ORF">S06H3_49680</name>
</gene>
<keyword evidence="2" id="KW-0812">Transmembrane</keyword>
<dbReference type="AlphaFoldDB" id="X1P3T1"/>
<evidence type="ECO:0000313" key="3">
    <source>
        <dbReference type="EMBL" id="GAI37101.1"/>
    </source>
</evidence>
<evidence type="ECO:0000256" key="1">
    <source>
        <dbReference type="SAM" id="MobiDB-lite"/>
    </source>
</evidence>
<feature type="transmembrane region" description="Helical" evidence="2">
    <location>
        <begin position="64"/>
        <end position="89"/>
    </location>
</feature>
<feature type="non-terminal residue" evidence="3">
    <location>
        <position position="1"/>
    </location>
</feature>
<proteinExistence type="predicted"/>
<accession>X1P3T1</accession>
<dbReference type="EMBL" id="BARV01031390">
    <property type="protein sequence ID" value="GAI37101.1"/>
    <property type="molecule type" value="Genomic_DNA"/>
</dbReference>
<organism evidence="3">
    <name type="scientific">marine sediment metagenome</name>
    <dbReference type="NCBI Taxonomy" id="412755"/>
    <lineage>
        <taxon>unclassified sequences</taxon>
        <taxon>metagenomes</taxon>
        <taxon>ecological metagenomes</taxon>
    </lineage>
</organism>
<feature type="region of interest" description="Disordered" evidence="1">
    <location>
        <begin position="1"/>
        <end position="20"/>
    </location>
</feature>
<protein>
    <submittedName>
        <fullName evidence="3">Uncharacterized protein</fullName>
    </submittedName>
</protein>
<evidence type="ECO:0000256" key="2">
    <source>
        <dbReference type="SAM" id="Phobius"/>
    </source>
</evidence>
<keyword evidence="2" id="KW-0472">Membrane</keyword>
<name>X1P3T1_9ZZZZ</name>